<organism evidence="1 2">
    <name type="scientific">Kickxella alabastrina</name>
    <dbReference type="NCBI Taxonomy" id="61397"/>
    <lineage>
        <taxon>Eukaryota</taxon>
        <taxon>Fungi</taxon>
        <taxon>Fungi incertae sedis</taxon>
        <taxon>Zoopagomycota</taxon>
        <taxon>Kickxellomycotina</taxon>
        <taxon>Kickxellomycetes</taxon>
        <taxon>Kickxellales</taxon>
        <taxon>Kickxellaceae</taxon>
        <taxon>Kickxella</taxon>
    </lineage>
</organism>
<dbReference type="Proteomes" id="UP001150581">
    <property type="component" value="Unassembled WGS sequence"/>
</dbReference>
<protein>
    <submittedName>
        <fullName evidence="1">Uncharacterized protein</fullName>
    </submittedName>
</protein>
<reference evidence="1" key="1">
    <citation type="submission" date="2022-07" db="EMBL/GenBank/DDBJ databases">
        <title>Phylogenomic reconstructions and comparative analyses of Kickxellomycotina fungi.</title>
        <authorList>
            <person name="Reynolds N.K."/>
            <person name="Stajich J.E."/>
            <person name="Barry K."/>
            <person name="Grigoriev I.V."/>
            <person name="Crous P."/>
            <person name="Smith M.E."/>
        </authorList>
    </citation>
    <scope>NUCLEOTIDE SEQUENCE</scope>
    <source>
        <strain evidence="1">Benny 63K</strain>
    </source>
</reference>
<sequence length="163" mass="17804">MKLAFAFAAFIIGAIGALTDTNLNDLFHQALTTSVPTRRTSKYLLNPDTNYDLYFFLYAMRQTEHANDNIFWPTSKATAAAKVIAQVAEFNSINDMFSMPITAAMAATANSQGGIALVGVGNDIESVGVSWRDSPECYAYLTSNVYSSIGLARSGDYWVVYLI</sequence>
<keyword evidence="2" id="KW-1185">Reference proteome</keyword>
<evidence type="ECO:0000313" key="1">
    <source>
        <dbReference type="EMBL" id="KAJ1900210.1"/>
    </source>
</evidence>
<gene>
    <name evidence="1" type="ORF">LPJ66_001616</name>
</gene>
<dbReference type="EMBL" id="JANBPG010000095">
    <property type="protein sequence ID" value="KAJ1900210.1"/>
    <property type="molecule type" value="Genomic_DNA"/>
</dbReference>
<evidence type="ECO:0000313" key="2">
    <source>
        <dbReference type="Proteomes" id="UP001150581"/>
    </source>
</evidence>
<proteinExistence type="predicted"/>
<name>A0ACC1IT10_9FUNG</name>
<accession>A0ACC1IT10</accession>
<comment type="caution">
    <text evidence="1">The sequence shown here is derived from an EMBL/GenBank/DDBJ whole genome shotgun (WGS) entry which is preliminary data.</text>
</comment>